<feature type="transmembrane region" description="Helical" evidence="1">
    <location>
        <begin position="21"/>
        <end position="41"/>
    </location>
</feature>
<feature type="transmembrane region" description="Helical" evidence="1">
    <location>
        <begin position="53"/>
        <end position="71"/>
    </location>
</feature>
<keyword evidence="1" id="KW-0472">Membrane</keyword>
<comment type="caution">
    <text evidence="2">The sequence shown here is derived from an EMBL/GenBank/DDBJ whole genome shotgun (WGS) entry which is preliminary data.</text>
</comment>
<dbReference type="AlphaFoldDB" id="A0A645E5Q5"/>
<organism evidence="2">
    <name type="scientific">bioreactor metagenome</name>
    <dbReference type="NCBI Taxonomy" id="1076179"/>
    <lineage>
        <taxon>unclassified sequences</taxon>
        <taxon>metagenomes</taxon>
        <taxon>ecological metagenomes</taxon>
    </lineage>
</organism>
<reference evidence="2" key="1">
    <citation type="submission" date="2019-08" db="EMBL/GenBank/DDBJ databases">
        <authorList>
            <person name="Kucharzyk K."/>
            <person name="Murdoch R.W."/>
            <person name="Higgins S."/>
            <person name="Loffler F."/>
        </authorList>
    </citation>
    <scope>NUCLEOTIDE SEQUENCE</scope>
</reference>
<protein>
    <submittedName>
        <fullName evidence="2">Uncharacterized protein</fullName>
    </submittedName>
</protein>
<keyword evidence="1" id="KW-0812">Transmembrane</keyword>
<keyword evidence="1" id="KW-1133">Transmembrane helix</keyword>
<evidence type="ECO:0000256" key="1">
    <source>
        <dbReference type="SAM" id="Phobius"/>
    </source>
</evidence>
<evidence type="ECO:0000313" key="2">
    <source>
        <dbReference type="EMBL" id="MPM96869.1"/>
    </source>
</evidence>
<gene>
    <name evidence="2" type="ORF">SDC9_144034</name>
</gene>
<dbReference type="EMBL" id="VSSQ01043204">
    <property type="protein sequence ID" value="MPM96869.1"/>
    <property type="molecule type" value="Genomic_DNA"/>
</dbReference>
<name>A0A645E5Q5_9ZZZZ</name>
<accession>A0A645E5Q5</accession>
<proteinExistence type="predicted"/>
<sequence length="96" mass="11053">MRHKRLLAIIGRQYYNYPMSKRLIVLFLSFSTIIAFGYALGGLGSYAMGVPKPLPIAAGLIGGTFCAWLALKIWRLYLTEIEEENRRLEEKREEEE</sequence>